<gene>
    <name evidence="3" type="ORF">BJ982_000165</name>
</gene>
<evidence type="ECO:0000256" key="1">
    <source>
        <dbReference type="SAM" id="MobiDB-lite"/>
    </source>
</evidence>
<dbReference type="EMBL" id="JACHND010000001">
    <property type="protein sequence ID" value="MBB4698621.1"/>
    <property type="molecule type" value="Genomic_DNA"/>
</dbReference>
<comment type="caution">
    <text evidence="3">The sequence shown here is derived from an EMBL/GenBank/DDBJ whole genome shotgun (WGS) entry which is preliminary data.</text>
</comment>
<name>A0A7W7G952_9ACTN</name>
<dbReference type="AlphaFoldDB" id="A0A7W7G952"/>
<organism evidence="3 4">
    <name type="scientific">Sphaerisporangium siamense</name>
    <dbReference type="NCBI Taxonomy" id="795645"/>
    <lineage>
        <taxon>Bacteria</taxon>
        <taxon>Bacillati</taxon>
        <taxon>Actinomycetota</taxon>
        <taxon>Actinomycetes</taxon>
        <taxon>Streptosporangiales</taxon>
        <taxon>Streptosporangiaceae</taxon>
        <taxon>Sphaerisporangium</taxon>
    </lineage>
</organism>
<evidence type="ECO:0000313" key="4">
    <source>
        <dbReference type="Proteomes" id="UP000542210"/>
    </source>
</evidence>
<feature type="signal peptide" evidence="2">
    <location>
        <begin position="1"/>
        <end position="30"/>
    </location>
</feature>
<keyword evidence="2" id="KW-0732">Signal</keyword>
<dbReference type="RefSeq" id="WP_184875602.1">
    <property type="nucleotide sequence ID" value="NZ_BOOV01000014.1"/>
</dbReference>
<evidence type="ECO:0008006" key="5">
    <source>
        <dbReference type="Google" id="ProtNLM"/>
    </source>
</evidence>
<keyword evidence="4" id="KW-1185">Reference proteome</keyword>
<reference evidence="3 4" key="1">
    <citation type="submission" date="2020-08" db="EMBL/GenBank/DDBJ databases">
        <title>Sequencing the genomes of 1000 actinobacteria strains.</title>
        <authorList>
            <person name="Klenk H.-P."/>
        </authorList>
    </citation>
    <scope>NUCLEOTIDE SEQUENCE [LARGE SCALE GENOMIC DNA]</scope>
    <source>
        <strain evidence="3 4">DSM 45784</strain>
    </source>
</reference>
<feature type="region of interest" description="Disordered" evidence="1">
    <location>
        <begin position="186"/>
        <end position="205"/>
    </location>
</feature>
<proteinExistence type="predicted"/>
<accession>A0A7W7G952</accession>
<dbReference type="Proteomes" id="UP000542210">
    <property type="component" value="Unassembled WGS sequence"/>
</dbReference>
<protein>
    <recommendedName>
        <fullName evidence="5">DUF4352 domain-containing protein</fullName>
    </recommendedName>
</protein>
<evidence type="ECO:0000256" key="2">
    <source>
        <dbReference type="SAM" id="SignalP"/>
    </source>
</evidence>
<evidence type="ECO:0000313" key="3">
    <source>
        <dbReference type="EMBL" id="MBB4698621.1"/>
    </source>
</evidence>
<sequence>MTSAAPAPNRRAILVPVVAFLAAATVAVSAAFGGLEEAPANPFPQLGKGATFDHGRVKTVFEDAVIRPGRLGLGVIGKRYLQLVLKVTNRSDATISAQTMDGALPTVRTDTMVLKPSDDPADLGPRIVVIAGEKTYGQLHPGVPETVVMSFELKPGTPFPKTVYIDAGTYEWHELFSNRTHEWWPVTEEGPPTAEDRKQGKTSTSMPVVGARITMPVRVENA</sequence>
<feature type="chain" id="PRO_5038450041" description="DUF4352 domain-containing protein" evidence="2">
    <location>
        <begin position="31"/>
        <end position="222"/>
    </location>
</feature>